<dbReference type="HOGENOM" id="CLU_028913_0_1_1"/>
<sequence>MELLFRPQLQNFQLTIMHHFVKFYQLNKFYNKINLLLKRTISSKDSNNIKHMLPIVVQEIFKLFIKHVSSLKKLEILSFCQWQSPPTHFIFYPGAKDFFKNLSELHCSSNISSEFFYQLSQTCYNIESFTIEARKIVSNGLVDLISVQKNIKYFDIMLGYGLTKNELINTIPSLMSKLSNTLIKLKLYGNHHHYTSLSFIANLVNLQELVLYFCRDGCFGDFGKLQYNNFQKLQILKIQDRFPKVEVLVKFLENNGKYLKEFYIGDDDGKSDNSLNLSIAKFCPMLRKLSTGIKSNELETLKIIFDNCKYLESIKIWCGDEFLSEKQALETVVKYSQNINEIILYHLFTVRFKLLPKTLESFFVNWTNRTPQKSFSLVIVTYDGENSLDKNDENMEIIQKYINLGVIKNFKVTDFDDKEYN</sequence>
<evidence type="ECO:0000313" key="1">
    <source>
        <dbReference type="EMBL" id="ESA01546.1"/>
    </source>
</evidence>
<organism evidence="1">
    <name type="scientific">Rhizophagus irregularis (strain DAOM 181602 / DAOM 197198 / MUCL 43194)</name>
    <name type="common">Arbuscular mycorrhizal fungus</name>
    <name type="synonym">Glomus intraradices</name>
    <dbReference type="NCBI Taxonomy" id="747089"/>
    <lineage>
        <taxon>Eukaryota</taxon>
        <taxon>Fungi</taxon>
        <taxon>Fungi incertae sedis</taxon>
        <taxon>Mucoromycota</taxon>
        <taxon>Glomeromycotina</taxon>
        <taxon>Glomeromycetes</taxon>
        <taxon>Glomerales</taxon>
        <taxon>Glomeraceae</taxon>
        <taxon>Rhizophagus</taxon>
    </lineage>
</organism>
<dbReference type="VEuPathDB" id="FungiDB:RhiirFUN_005676"/>
<gene>
    <name evidence="1" type="ORF">GLOINDRAFT_7400</name>
</gene>
<dbReference type="Gene3D" id="3.80.10.10">
    <property type="entry name" value="Ribonuclease Inhibitor"/>
    <property type="match status" value="2"/>
</dbReference>
<proteinExistence type="predicted"/>
<dbReference type="EMBL" id="KI296370">
    <property type="protein sequence ID" value="ESA01546.1"/>
    <property type="molecule type" value="Genomic_DNA"/>
</dbReference>
<reference evidence="1" key="1">
    <citation type="submission" date="2013-07" db="EMBL/GenBank/DDBJ databases">
        <title>The genome of an arbuscular mycorrhizal fungus provides insights into the evolution of the oldest plant symbiosis.</title>
        <authorList>
            <consortium name="DOE Joint Genome Institute"/>
            <person name="Tisserant E."/>
            <person name="Malbreil M."/>
            <person name="Kuo A."/>
            <person name="Kohler A."/>
            <person name="Symeonidi A."/>
            <person name="Balestrini R."/>
            <person name="Charron P."/>
            <person name="Duensing N."/>
            <person name="Frei-dit-Frey N."/>
            <person name="Gianinazzi-Pearson V."/>
            <person name="Gilbert B."/>
            <person name="Handa Y."/>
            <person name="Hijri M."/>
            <person name="Kaul R."/>
            <person name="Kawaguchi M."/>
            <person name="Krajinski F."/>
            <person name="Lammers P."/>
            <person name="Lapierre D."/>
            <person name="Masclaux F.G."/>
            <person name="Murat C."/>
            <person name="Morin E."/>
            <person name="Ndikumana S."/>
            <person name="Pagni M."/>
            <person name="Petitpierre D."/>
            <person name="Requena N."/>
            <person name="Rosikiewicz P."/>
            <person name="Riley R."/>
            <person name="Saito K."/>
            <person name="San Clemente H."/>
            <person name="Shapiro H."/>
            <person name="van Tuinen D."/>
            <person name="Becard G."/>
            <person name="Bonfante P."/>
            <person name="Paszkowski U."/>
            <person name="Shachar-Hill Y."/>
            <person name="Young J.P."/>
            <person name="Sanders I.R."/>
            <person name="Henrissat B."/>
            <person name="Rensing S.A."/>
            <person name="Grigoriev I.V."/>
            <person name="Corradi N."/>
            <person name="Roux C."/>
            <person name="Martin F."/>
        </authorList>
    </citation>
    <scope>NUCLEOTIDE SEQUENCE</scope>
    <source>
        <strain evidence="1">DAOM 197198</strain>
    </source>
</reference>
<accession>U9TDX9</accession>
<protein>
    <recommendedName>
        <fullName evidence="2">F-box domain-containing protein</fullName>
    </recommendedName>
</protein>
<dbReference type="SUPFAM" id="SSF52047">
    <property type="entry name" value="RNI-like"/>
    <property type="match status" value="1"/>
</dbReference>
<evidence type="ECO:0008006" key="2">
    <source>
        <dbReference type="Google" id="ProtNLM"/>
    </source>
</evidence>
<dbReference type="AlphaFoldDB" id="U9TDX9"/>
<name>U9TDX9_RHIID</name>
<dbReference type="InterPro" id="IPR032675">
    <property type="entry name" value="LRR_dom_sf"/>
</dbReference>